<dbReference type="STRING" id="502025.Hoch_3518"/>
<dbReference type="Proteomes" id="UP000001880">
    <property type="component" value="Chromosome"/>
</dbReference>
<accession>D0LW88</accession>
<dbReference type="KEGG" id="hoh:Hoch_3518"/>
<dbReference type="Gene3D" id="2.40.420.20">
    <property type="match status" value="1"/>
</dbReference>
<organism evidence="5 6">
    <name type="scientific">Haliangium ochraceum (strain DSM 14365 / JCM 11303 / SMP-2)</name>
    <dbReference type="NCBI Taxonomy" id="502025"/>
    <lineage>
        <taxon>Bacteria</taxon>
        <taxon>Pseudomonadati</taxon>
        <taxon>Myxococcota</taxon>
        <taxon>Polyangia</taxon>
        <taxon>Haliangiales</taxon>
        <taxon>Kofleriaceae</taxon>
        <taxon>Haliangium</taxon>
    </lineage>
</organism>
<protein>
    <submittedName>
        <fullName evidence="5">Efflux transporter, RND family, MFP subunit</fullName>
    </submittedName>
</protein>
<evidence type="ECO:0000313" key="5">
    <source>
        <dbReference type="EMBL" id="ACY16020.1"/>
    </source>
</evidence>
<name>D0LW88_HALO1</name>
<comment type="similarity">
    <text evidence="1">Belongs to the membrane fusion protein (MFP) (TC 8.A.1) family.</text>
</comment>
<dbReference type="OrthoDB" id="9784484at2"/>
<dbReference type="Gene3D" id="1.10.287.470">
    <property type="entry name" value="Helix hairpin bin"/>
    <property type="match status" value="1"/>
</dbReference>
<keyword evidence="6" id="KW-1185">Reference proteome</keyword>
<keyword evidence="2" id="KW-0175">Coiled coil</keyword>
<dbReference type="PANTHER" id="PTHR30469:SF33">
    <property type="entry name" value="SLR1207 PROTEIN"/>
    <property type="match status" value="1"/>
</dbReference>
<dbReference type="Gene3D" id="2.40.50.100">
    <property type="match status" value="1"/>
</dbReference>
<dbReference type="GO" id="GO:0015562">
    <property type="term" value="F:efflux transmembrane transporter activity"/>
    <property type="evidence" value="ECO:0007669"/>
    <property type="project" value="TreeGrafter"/>
</dbReference>
<dbReference type="Gene3D" id="2.40.30.170">
    <property type="match status" value="1"/>
</dbReference>
<dbReference type="PANTHER" id="PTHR30469">
    <property type="entry name" value="MULTIDRUG RESISTANCE PROTEIN MDTA"/>
    <property type="match status" value="1"/>
</dbReference>
<dbReference type="InterPro" id="IPR058625">
    <property type="entry name" value="MdtA-like_BSH"/>
</dbReference>
<dbReference type="RefSeq" id="WP_012828619.1">
    <property type="nucleotide sequence ID" value="NC_013440.1"/>
</dbReference>
<evidence type="ECO:0000313" key="6">
    <source>
        <dbReference type="Proteomes" id="UP000001880"/>
    </source>
</evidence>
<gene>
    <name evidence="5" type="ordered locus">Hoch_3518</name>
</gene>
<dbReference type="InterPro" id="IPR006143">
    <property type="entry name" value="RND_pump_MFP"/>
</dbReference>
<dbReference type="GO" id="GO:1990281">
    <property type="term" value="C:efflux pump complex"/>
    <property type="evidence" value="ECO:0007669"/>
    <property type="project" value="TreeGrafter"/>
</dbReference>
<dbReference type="Pfam" id="PF25917">
    <property type="entry name" value="BSH_RND"/>
    <property type="match status" value="1"/>
</dbReference>
<feature type="region of interest" description="Disordered" evidence="3">
    <location>
        <begin position="358"/>
        <end position="379"/>
    </location>
</feature>
<dbReference type="NCBIfam" id="TIGR01730">
    <property type="entry name" value="RND_mfp"/>
    <property type="match status" value="1"/>
</dbReference>
<dbReference type="HOGENOM" id="CLU_018816_14_1_7"/>
<reference evidence="5 6" key="1">
    <citation type="journal article" date="2010" name="Stand. Genomic Sci.">
        <title>Complete genome sequence of Haliangium ochraceum type strain (SMP-2).</title>
        <authorList>
            <consortium name="US DOE Joint Genome Institute (JGI-PGF)"/>
            <person name="Ivanova N."/>
            <person name="Daum C."/>
            <person name="Lang E."/>
            <person name="Abt B."/>
            <person name="Kopitz M."/>
            <person name="Saunders E."/>
            <person name="Lapidus A."/>
            <person name="Lucas S."/>
            <person name="Glavina Del Rio T."/>
            <person name="Nolan M."/>
            <person name="Tice H."/>
            <person name="Copeland A."/>
            <person name="Cheng J.F."/>
            <person name="Chen F."/>
            <person name="Bruce D."/>
            <person name="Goodwin L."/>
            <person name="Pitluck S."/>
            <person name="Mavromatis K."/>
            <person name="Pati A."/>
            <person name="Mikhailova N."/>
            <person name="Chen A."/>
            <person name="Palaniappan K."/>
            <person name="Land M."/>
            <person name="Hauser L."/>
            <person name="Chang Y.J."/>
            <person name="Jeffries C.D."/>
            <person name="Detter J.C."/>
            <person name="Brettin T."/>
            <person name="Rohde M."/>
            <person name="Goker M."/>
            <person name="Bristow J."/>
            <person name="Markowitz V."/>
            <person name="Eisen J.A."/>
            <person name="Hugenholtz P."/>
            <person name="Kyrpides N.C."/>
            <person name="Klenk H.P."/>
        </authorList>
    </citation>
    <scope>NUCLEOTIDE SEQUENCE [LARGE SCALE GENOMIC DNA]</scope>
    <source>
        <strain evidence="6">DSM 14365 / CIP 107738 / JCM 11303 / AJ 13395 / SMP-2</strain>
    </source>
</reference>
<dbReference type="EMBL" id="CP001804">
    <property type="protein sequence ID" value="ACY16020.1"/>
    <property type="molecule type" value="Genomic_DNA"/>
</dbReference>
<evidence type="ECO:0000256" key="1">
    <source>
        <dbReference type="ARBA" id="ARBA00009477"/>
    </source>
</evidence>
<evidence type="ECO:0000259" key="4">
    <source>
        <dbReference type="Pfam" id="PF25917"/>
    </source>
</evidence>
<feature type="domain" description="Multidrug resistance protein MdtA-like barrel-sandwich hybrid" evidence="4">
    <location>
        <begin position="61"/>
        <end position="201"/>
    </location>
</feature>
<evidence type="ECO:0000256" key="2">
    <source>
        <dbReference type="SAM" id="Coils"/>
    </source>
</evidence>
<sequence length="379" mass="41008">MKRFLPVIILLCTLGVFAGTLLFLYQKSQRKPVVFATETPVVADIVKKTVATGSLVPRQEIAIKPRVSGVIAKLHVEPGQIIERDALLADIRIIPNVLDLNRAESAVQSARIELDNAQRELDRSRSLSQRQVLSSAELDRVQYQHQLKKQALQAAQSNLALIKNGALRKSDKVSNQVRSTVAGTVLDVPVEEGESVIESNTFNEGTTVATVADMSDMIFEGRVDESEVGKLREGMELAIKVGAIEGALLSGTLEYIAPKGVETEGVIEFEIRAAIEPREDLVVRAGYSANADIVLERRAQVMAINEGLLQFEDGEPYVEIETAPQTFERRSVEVGLSDGILIEVRAGLDAATKIKNPNEAAGAMGDKGMGAQGRRGSGA</sequence>
<evidence type="ECO:0000256" key="3">
    <source>
        <dbReference type="SAM" id="MobiDB-lite"/>
    </source>
</evidence>
<dbReference type="SUPFAM" id="SSF111369">
    <property type="entry name" value="HlyD-like secretion proteins"/>
    <property type="match status" value="1"/>
</dbReference>
<proteinExistence type="inferred from homology"/>
<feature type="compositionally biased region" description="Gly residues" evidence="3">
    <location>
        <begin position="365"/>
        <end position="379"/>
    </location>
</feature>
<dbReference type="eggNOG" id="COG0845">
    <property type="taxonomic scope" value="Bacteria"/>
</dbReference>
<feature type="coiled-coil region" evidence="2">
    <location>
        <begin position="100"/>
        <end position="127"/>
    </location>
</feature>
<dbReference type="AlphaFoldDB" id="D0LW88"/>